<dbReference type="Gene3D" id="2.60.40.10">
    <property type="entry name" value="Immunoglobulins"/>
    <property type="match status" value="1"/>
</dbReference>
<evidence type="ECO:0000259" key="7">
    <source>
        <dbReference type="PROSITE" id="PS51371"/>
    </source>
</evidence>
<dbReference type="Pfam" id="PF00571">
    <property type="entry name" value="CBS"/>
    <property type="match status" value="2"/>
</dbReference>
<proteinExistence type="inferred from homology"/>
<feature type="compositionally biased region" description="Polar residues" evidence="6">
    <location>
        <begin position="106"/>
        <end position="119"/>
    </location>
</feature>
<dbReference type="SMART" id="SM00116">
    <property type="entry name" value="CBS"/>
    <property type="match status" value="4"/>
</dbReference>
<evidence type="ECO:0000313" key="8">
    <source>
        <dbReference type="EMBL" id="CAD8771150.1"/>
    </source>
</evidence>
<dbReference type="PANTHER" id="PTHR13780:SF35">
    <property type="entry name" value="LD22662P"/>
    <property type="match status" value="1"/>
</dbReference>
<feature type="domain" description="CBS" evidence="7">
    <location>
        <begin position="249"/>
        <end position="310"/>
    </location>
</feature>
<dbReference type="Gene3D" id="3.10.580.10">
    <property type="entry name" value="CBS-domain"/>
    <property type="match status" value="3"/>
</dbReference>
<comment type="similarity">
    <text evidence="1">Belongs to the 5'-AMP-activated protein kinase gamma subunit family.</text>
</comment>
<evidence type="ECO:0000256" key="3">
    <source>
        <dbReference type="ARBA" id="ARBA00023122"/>
    </source>
</evidence>
<accession>A0A7S0YE05</accession>
<keyword evidence="2" id="KW-0677">Repeat</keyword>
<evidence type="ECO:0000256" key="2">
    <source>
        <dbReference type="ARBA" id="ARBA00022737"/>
    </source>
</evidence>
<dbReference type="Pfam" id="PF16561">
    <property type="entry name" value="AMPK1_CBM"/>
    <property type="match status" value="1"/>
</dbReference>
<dbReference type="EMBL" id="HBFM01012000">
    <property type="protein sequence ID" value="CAD8771150.1"/>
    <property type="molecule type" value="Transcribed_RNA"/>
</dbReference>
<keyword evidence="5" id="KW-0175">Coiled coil</keyword>
<dbReference type="InterPro" id="IPR050511">
    <property type="entry name" value="AMPK_gamma/SDS23_families"/>
</dbReference>
<dbReference type="SUPFAM" id="SSF81296">
    <property type="entry name" value="E set domains"/>
    <property type="match status" value="1"/>
</dbReference>
<dbReference type="InterPro" id="IPR000644">
    <property type="entry name" value="CBS_dom"/>
</dbReference>
<gene>
    <name evidence="8" type="ORF">PPAR00522_LOCUS7552</name>
</gene>
<dbReference type="CDD" id="cd02859">
    <property type="entry name" value="E_set_AMPKbeta_like_N"/>
    <property type="match status" value="1"/>
</dbReference>
<reference evidence="8" key="1">
    <citation type="submission" date="2021-01" db="EMBL/GenBank/DDBJ databases">
        <authorList>
            <person name="Corre E."/>
            <person name="Pelletier E."/>
            <person name="Niang G."/>
            <person name="Scheremetjew M."/>
            <person name="Finn R."/>
            <person name="Kale V."/>
            <person name="Holt S."/>
            <person name="Cochrane G."/>
            <person name="Meng A."/>
            <person name="Brown T."/>
            <person name="Cohen L."/>
        </authorList>
    </citation>
    <scope>NUCLEOTIDE SEQUENCE</scope>
    <source>
        <strain evidence="8">SAG 63-3</strain>
    </source>
</reference>
<feature type="region of interest" description="Disordered" evidence="6">
    <location>
        <begin position="106"/>
        <end position="127"/>
    </location>
</feature>
<organism evidence="8">
    <name type="scientific">Polytomella parva</name>
    <dbReference type="NCBI Taxonomy" id="51329"/>
    <lineage>
        <taxon>Eukaryota</taxon>
        <taxon>Viridiplantae</taxon>
        <taxon>Chlorophyta</taxon>
        <taxon>core chlorophytes</taxon>
        <taxon>Chlorophyceae</taxon>
        <taxon>CS clade</taxon>
        <taxon>Chlamydomonadales</taxon>
        <taxon>Chlamydomonadaceae</taxon>
        <taxon>Polytomella</taxon>
    </lineage>
</organism>
<dbReference type="PROSITE" id="PS51371">
    <property type="entry name" value="CBS"/>
    <property type="match status" value="2"/>
</dbReference>
<dbReference type="InterPro" id="IPR032640">
    <property type="entry name" value="AMPK1_CBM"/>
</dbReference>
<evidence type="ECO:0000256" key="4">
    <source>
        <dbReference type="PROSITE-ProRule" id="PRU00703"/>
    </source>
</evidence>
<keyword evidence="3 4" id="KW-0129">CBS domain</keyword>
<name>A0A7S0YE05_9CHLO</name>
<dbReference type="InterPro" id="IPR014756">
    <property type="entry name" value="Ig_E-set"/>
</dbReference>
<dbReference type="PANTHER" id="PTHR13780">
    <property type="entry name" value="AMP-ACTIVATED PROTEIN KINASE, GAMMA REGULATORY SUBUNIT"/>
    <property type="match status" value="1"/>
</dbReference>
<dbReference type="InterPro" id="IPR013783">
    <property type="entry name" value="Ig-like_fold"/>
</dbReference>
<evidence type="ECO:0000256" key="1">
    <source>
        <dbReference type="ARBA" id="ARBA00006750"/>
    </source>
</evidence>
<dbReference type="InterPro" id="IPR046342">
    <property type="entry name" value="CBS_dom_sf"/>
</dbReference>
<dbReference type="AlphaFoldDB" id="A0A7S0YE05"/>
<protein>
    <recommendedName>
        <fullName evidence="7">CBS domain-containing protein</fullName>
    </recommendedName>
</protein>
<evidence type="ECO:0000256" key="6">
    <source>
        <dbReference type="SAM" id="MobiDB-lite"/>
    </source>
</evidence>
<dbReference type="SUPFAM" id="SSF54631">
    <property type="entry name" value="CBS-domain pair"/>
    <property type="match status" value="2"/>
</dbReference>
<evidence type="ECO:0000256" key="5">
    <source>
        <dbReference type="SAM" id="Coils"/>
    </source>
</evidence>
<feature type="domain" description="CBS" evidence="7">
    <location>
        <begin position="593"/>
        <end position="646"/>
    </location>
</feature>
<sequence>MSYFVPTRFIWKFGGRQVHLCGSFTRWVETIPMSLVEESSSVFAVVVHLPPGYHQYKFIVDGKWRHDETAPFMPDPLGNVNNWLFVRRVDSNAGVNQAAAPSLDAAQQQMATNKGSSSVPHPALSLSIQQQQVQQQQSMSITNSNNQSLALALQQQQRQLLQQQQAQQLQQQHQAAAVAAQQQQQQQQLLQQLQVATGDVDMTNADTQPPPTPIAASPAAPVVIHNPKEPEFTRKKISDFLHSHTAYELIPESGKVVVLDIDLPIRQAFHALHEQDTASAPLWDTSIHNVSGVISASDFISILRRLRNSVSSGANPLSEAEMDTHTIRMLREQSIHIDGRGPKPLVYVKPQDRLNSVVEVLFRHKCSMAPVFTENPNDLNAEIPAVLHLATISGVLACLMRHFRASLASLPLLAQPLSSLPLGTWSPDAAAAHADFAAAIEAKDSHPHAQRWKRVQVLHTVTLATPLTSALAVLLDAGVSALPVVDEHRSLIDVYARSDITQLCRGNAYNRLQWEDVTVGQALSLGGTRQAVPWSVAGSGGGGHAATTTMTMTTSTGTPLGGLAAELAAAANSASTSSAAAAAAAAAAARNNVMSRVHTCTKTDSLRTVVERLSIPGVRRLIVVQPETMRVEGIISLSDVAAYLFL</sequence>
<feature type="coiled-coil region" evidence="5">
    <location>
        <begin position="146"/>
        <end position="186"/>
    </location>
</feature>